<dbReference type="Proteomes" id="UP000078454">
    <property type="component" value="Unassembled WGS sequence"/>
</dbReference>
<evidence type="ECO:0000313" key="7">
    <source>
        <dbReference type="EMBL" id="OAS14919.1"/>
    </source>
</evidence>
<dbReference type="SUPFAM" id="SSF52172">
    <property type="entry name" value="CheY-like"/>
    <property type="match status" value="1"/>
</dbReference>
<dbReference type="CDD" id="cd17536">
    <property type="entry name" value="REC_YesN-like"/>
    <property type="match status" value="1"/>
</dbReference>
<feature type="domain" description="Response regulatory" evidence="6">
    <location>
        <begin position="3"/>
        <end position="120"/>
    </location>
</feature>
<keyword evidence="2" id="KW-0238">DNA-binding</keyword>
<dbReference type="AlphaFoldDB" id="A0A198A0D4"/>
<evidence type="ECO:0000256" key="2">
    <source>
        <dbReference type="ARBA" id="ARBA00023125"/>
    </source>
</evidence>
<reference evidence="7 8" key="1">
    <citation type="submission" date="2016-05" db="EMBL/GenBank/DDBJ databases">
        <title>Paenibacillus sp. 1ZS3-15 nov., isolated from the rhizosphere soil.</title>
        <authorList>
            <person name="Zhang X.X."/>
            <person name="Zhang J."/>
        </authorList>
    </citation>
    <scope>NUCLEOTIDE SEQUENCE [LARGE SCALE GENOMIC DNA]</scope>
    <source>
        <strain evidence="7 8">1ZS3-15</strain>
    </source>
</reference>
<name>A0A198A0D4_9BACL</name>
<evidence type="ECO:0000256" key="3">
    <source>
        <dbReference type="ARBA" id="ARBA00023163"/>
    </source>
</evidence>
<evidence type="ECO:0000259" key="6">
    <source>
        <dbReference type="PROSITE" id="PS50110"/>
    </source>
</evidence>
<protein>
    <recommendedName>
        <fullName evidence="9">DNA-binding response regulator</fullName>
    </recommendedName>
</protein>
<accession>A0A198A0D4</accession>
<evidence type="ECO:0000256" key="4">
    <source>
        <dbReference type="PROSITE-ProRule" id="PRU00169"/>
    </source>
</evidence>
<keyword evidence="1" id="KW-0805">Transcription regulation</keyword>
<dbReference type="RefSeq" id="WP_068669111.1">
    <property type="nucleotide sequence ID" value="NZ_LYPB01000087.1"/>
</dbReference>
<feature type="domain" description="HTH araC/xylS-type" evidence="5">
    <location>
        <begin position="370"/>
        <end position="468"/>
    </location>
</feature>
<feature type="modified residue" description="4-aspartylphosphate" evidence="4">
    <location>
        <position position="55"/>
    </location>
</feature>
<gene>
    <name evidence="7" type="ORF">A8708_05320</name>
</gene>
<dbReference type="InterPro" id="IPR009057">
    <property type="entry name" value="Homeodomain-like_sf"/>
</dbReference>
<dbReference type="SMART" id="SM00448">
    <property type="entry name" value="REC"/>
    <property type="match status" value="1"/>
</dbReference>
<dbReference type="SMART" id="SM00342">
    <property type="entry name" value="HTH_ARAC"/>
    <property type="match status" value="1"/>
</dbReference>
<keyword evidence="4" id="KW-0597">Phosphoprotein</keyword>
<sequence>MYKVLLVDDEDWVIQSLRTSIEWEDYGFQIVGEANNADEALAFIEENKPNLVFTDIKMPGMNGLELMKRAASQVGGIQFVVASGHAEFVYAQKAMQYGAIGYCLKPFEENEIRDCLVKTKLKLEASKKNDHTALIDVLFGQSESDYQEVNRVLIQEGVHLERNGLAIIQIVGQSLALLEPPSPYYFLKIGPNKRVYFINQTDFQTFVPYIKALNDVSFGYATNLTHLRDVQGALQAANVSAFQYFITGSKAGYPKLPPSDDMRGLLRAVAAAIGKRDMKMIDNSFQEITHALQSMQVTIKDAYMLYTQILFLMNDRLSLYVDYGIEHFEQLAYVFKHVADMLEELRSQIKQHLMSLSPLSYEEIGHQTIRGVAKYVADNFYQDINVSEISKLFYVTPNYISYLFKKEMGINLTEYIAKMRIDYAGNLLLHSDMTIQAISEKAGFNDYFYFTKIFKKMMGSTPSDFRKKK</sequence>
<dbReference type="Pfam" id="PF00072">
    <property type="entry name" value="Response_reg"/>
    <property type="match status" value="1"/>
</dbReference>
<dbReference type="Pfam" id="PF12833">
    <property type="entry name" value="HTH_18"/>
    <property type="match status" value="1"/>
</dbReference>
<dbReference type="GO" id="GO:0043565">
    <property type="term" value="F:sequence-specific DNA binding"/>
    <property type="evidence" value="ECO:0007669"/>
    <property type="project" value="InterPro"/>
</dbReference>
<dbReference type="PROSITE" id="PS01124">
    <property type="entry name" value="HTH_ARAC_FAMILY_2"/>
    <property type="match status" value="1"/>
</dbReference>
<evidence type="ECO:0000259" key="5">
    <source>
        <dbReference type="PROSITE" id="PS01124"/>
    </source>
</evidence>
<keyword evidence="3" id="KW-0804">Transcription</keyword>
<dbReference type="InterPro" id="IPR011006">
    <property type="entry name" value="CheY-like_superfamily"/>
</dbReference>
<dbReference type="Gene3D" id="1.10.10.60">
    <property type="entry name" value="Homeodomain-like"/>
    <property type="match status" value="2"/>
</dbReference>
<proteinExistence type="predicted"/>
<dbReference type="STRING" id="1850517.A8708_05320"/>
<evidence type="ECO:0000313" key="8">
    <source>
        <dbReference type="Proteomes" id="UP000078454"/>
    </source>
</evidence>
<comment type="caution">
    <text evidence="7">The sequence shown here is derived from an EMBL/GenBank/DDBJ whole genome shotgun (WGS) entry which is preliminary data.</text>
</comment>
<dbReference type="GO" id="GO:0003700">
    <property type="term" value="F:DNA-binding transcription factor activity"/>
    <property type="evidence" value="ECO:0007669"/>
    <property type="project" value="InterPro"/>
</dbReference>
<dbReference type="Gene3D" id="3.40.50.2300">
    <property type="match status" value="1"/>
</dbReference>
<organism evidence="7 8">
    <name type="scientific">Paenibacillus oryzisoli</name>
    <dbReference type="NCBI Taxonomy" id="1850517"/>
    <lineage>
        <taxon>Bacteria</taxon>
        <taxon>Bacillati</taxon>
        <taxon>Bacillota</taxon>
        <taxon>Bacilli</taxon>
        <taxon>Bacillales</taxon>
        <taxon>Paenibacillaceae</taxon>
        <taxon>Paenibacillus</taxon>
    </lineage>
</organism>
<evidence type="ECO:0008006" key="9">
    <source>
        <dbReference type="Google" id="ProtNLM"/>
    </source>
</evidence>
<dbReference type="PANTHER" id="PTHR43280">
    <property type="entry name" value="ARAC-FAMILY TRANSCRIPTIONAL REGULATOR"/>
    <property type="match status" value="1"/>
</dbReference>
<dbReference type="PANTHER" id="PTHR43280:SF2">
    <property type="entry name" value="HTH-TYPE TRANSCRIPTIONAL REGULATOR EXSA"/>
    <property type="match status" value="1"/>
</dbReference>
<dbReference type="PRINTS" id="PR00032">
    <property type="entry name" value="HTHARAC"/>
</dbReference>
<dbReference type="InterPro" id="IPR020449">
    <property type="entry name" value="Tscrpt_reg_AraC-type_HTH"/>
</dbReference>
<dbReference type="InterPro" id="IPR001789">
    <property type="entry name" value="Sig_transdc_resp-reg_receiver"/>
</dbReference>
<dbReference type="PROSITE" id="PS50110">
    <property type="entry name" value="RESPONSE_REGULATORY"/>
    <property type="match status" value="1"/>
</dbReference>
<dbReference type="GO" id="GO:0000160">
    <property type="term" value="P:phosphorelay signal transduction system"/>
    <property type="evidence" value="ECO:0007669"/>
    <property type="project" value="InterPro"/>
</dbReference>
<keyword evidence="8" id="KW-1185">Reference proteome</keyword>
<dbReference type="SUPFAM" id="SSF46689">
    <property type="entry name" value="Homeodomain-like"/>
    <property type="match status" value="2"/>
</dbReference>
<dbReference type="InterPro" id="IPR018060">
    <property type="entry name" value="HTH_AraC"/>
</dbReference>
<evidence type="ECO:0000256" key="1">
    <source>
        <dbReference type="ARBA" id="ARBA00023015"/>
    </source>
</evidence>
<dbReference type="EMBL" id="LYPB01000087">
    <property type="protein sequence ID" value="OAS14919.1"/>
    <property type="molecule type" value="Genomic_DNA"/>
</dbReference>